<keyword evidence="1" id="KW-0812">Transmembrane</keyword>
<reference evidence="2" key="1">
    <citation type="journal article" date="2018" name="Genome Biol.">
        <title>SKESA: strategic k-mer extension for scrupulous assemblies.</title>
        <authorList>
            <person name="Souvorov A."/>
            <person name="Agarwala R."/>
            <person name="Lipman D.J."/>
        </authorList>
    </citation>
    <scope>NUCLEOTIDE SEQUENCE</scope>
    <source>
        <strain evidence="2">BCW_3452</strain>
    </source>
</reference>
<reference evidence="2" key="2">
    <citation type="submission" date="2019-01" db="EMBL/GenBank/DDBJ databases">
        <authorList>
            <consortium name="NCBI Pathogen Detection Project"/>
        </authorList>
    </citation>
    <scope>NUCLEOTIDE SEQUENCE</scope>
    <source>
        <strain evidence="2">BCW_3452</strain>
    </source>
</reference>
<dbReference type="EMBL" id="DACRBY010000077">
    <property type="protein sequence ID" value="HAS8542989.1"/>
    <property type="molecule type" value="Genomic_DNA"/>
</dbReference>
<evidence type="ECO:0000313" key="2">
    <source>
        <dbReference type="EMBL" id="HAS8542989.1"/>
    </source>
</evidence>
<dbReference type="RefSeq" id="WP_130249693.1">
    <property type="nucleotide sequence ID" value="NZ_CP035784.1"/>
</dbReference>
<dbReference type="AlphaFoldDB" id="A0A8H9N550"/>
<feature type="transmembrane region" description="Helical" evidence="1">
    <location>
        <begin position="36"/>
        <end position="57"/>
    </location>
</feature>
<dbReference type="Proteomes" id="UP000863257">
    <property type="component" value="Unassembled WGS sequence"/>
</dbReference>
<organism evidence="2">
    <name type="scientific">Vibrio vulnificus</name>
    <dbReference type="NCBI Taxonomy" id="672"/>
    <lineage>
        <taxon>Bacteria</taxon>
        <taxon>Pseudomonadati</taxon>
        <taxon>Pseudomonadota</taxon>
        <taxon>Gammaproteobacteria</taxon>
        <taxon>Vibrionales</taxon>
        <taxon>Vibrionaceae</taxon>
        <taxon>Vibrio</taxon>
    </lineage>
</organism>
<evidence type="ECO:0000256" key="1">
    <source>
        <dbReference type="SAM" id="Phobius"/>
    </source>
</evidence>
<keyword evidence="1" id="KW-0472">Membrane</keyword>
<name>A0A8H9N550_VIBVL</name>
<comment type="caution">
    <text evidence="2">The sequence shown here is derived from an EMBL/GenBank/DDBJ whole genome shotgun (WGS) entry which is preliminary data.</text>
</comment>
<proteinExistence type="predicted"/>
<gene>
    <name evidence="2" type="ORF">I7730_24885</name>
</gene>
<keyword evidence="1" id="KW-1133">Transmembrane helix</keyword>
<accession>A0A8H9N550</accession>
<sequence length="69" mass="7539">MGRPRNNRDNVLVIVGLALIFLGVKKLLGSEDYTSWFLYGGALVAAGILDPLLALTGKKSKEKPEQRPE</sequence>
<protein>
    <submittedName>
        <fullName evidence="2">Uncharacterized protein</fullName>
    </submittedName>
</protein>